<dbReference type="SUPFAM" id="SSF50494">
    <property type="entry name" value="Trypsin-like serine proteases"/>
    <property type="match status" value="1"/>
</dbReference>
<feature type="domain" description="Novel STAND NTPase 3" evidence="2">
    <location>
        <begin position="568"/>
        <end position="737"/>
    </location>
</feature>
<dbReference type="SUPFAM" id="SSF52540">
    <property type="entry name" value="P-loop containing nucleoside triphosphate hydrolases"/>
    <property type="match status" value="1"/>
</dbReference>
<dbReference type="Pfam" id="PF20720">
    <property type="entry name" value="nSTAND3"/>
    <property type="match status" value="1"/>
</dbReference>
<evidence type="ECO:0000313" key="3">
    <source>
        <dbReference type="EMBL" id="VDI25472.1"/>
    </source>
</evidence>
<dbReference type="Gene3D" id="2.40.10.10">
    <property type="entry name" value="Trypsin-like serine proteases"/>
    <property type="match status" value="1"/>
</dbReference>
<dbReference type="PANTHER" id="PTHR14389:SF3">
    <property type="entry name" value="PROTEIN FAM111A-LIKE"/>
    <property type="match status" value="1"/>
</dbReference>
<keyword evidence="4" id="KW-1185">Reference proteome</keyword>
<evidence type="ECO:0000313" key="4">
    <source>
        <dbReference type="Proteomes" id="UP000596742"/>
    </source>
</evidence>
<organism evidence="3 4">
    <name type="scientific">Mytilus galloprovincialis</name>
    <name type="common">Mediterranean mussel</name>
    <dbReference type="NCBI Taxonomy" id="29158"/>
    <lineage>
        <taxon>Eukaryota</taxon>
        <taxon>Metazoa</taxon>
        <taxon>Spiralia</taxon>
        <taxon>Lophotrochozoa</taxon>
        <taxon>Mollusca</taxon>
        <taxon>Bivalvia</taxon>
        <taxon>Autobranchia</taxon>
        <taxon>Pteriomorphia</taxon>
        <taxon>Mytilida</taxon>
        <taxon>Mytiloidea</taxon>
        <taxon>Mytilidae</taxon>
        <taxon>Mytilinae</taxon>
        <taxon>Mytilus</taxon>
    </lineage>
</organism>
<dbReference type="SUPFAM" id="SSF140860">
    <property type="entry name" value="Pseudo ankyrin repeat-like"/>
    <property type="match status" value="1"/>
</dbReference>
<comment type="caution">
    <text evidence="3">The sequence shown here is derived from an EMBL/GenBank/DDBJ whole genome shotgun (WGS) entry which is preliminary data.</text>
</comment>
<sequence>MSLTEEESNFFRFYFLNLKIATKAVRVYFDKVHPPAGLGAELIKSSVTLKGLRFMTKLQLDILYPSPGQTVSSAEFDTTLIVCLLQNLPPRESAPVTGWDNLPHPNDNSTGADLARVKWYRNQSVHSKDGILSPTDFSQFWRDLEGAIGRLGGPSMLQEAQSGQHFVLDRALIDILNALGNSEKDLCNLLISHEKHTRMTNDLLLERKFEGRLKEIYEQMAKMKTTRPTTICSVETMHVLTEVSQSVGYISGPRVSGTCWRVGNDKIITAAHVVKDNIWNNILAMPFEQSLKNICVDFDYIREKSSGVFKIEPRVLFMDDRLDVAVLQLKPDNKQQLPPSLKLFERLDYQQDEDKHIYLISHNKGVKKEVNFGIGLWNPTEKRKEDLKDICEKYGEPDGYKELDRKDRLIVQCDFVGGASGSPGIVIYNNVAHVVFVYIRGFPSFYYKQQFPEEQRRKFPRDKLLQQGVNIGCLFDTMSKNAVNLTLRNEIFPVEVNLEQHQFAITSDKTSINTDKAKTSSHSVKDKEDSLKSEMNIPICTNQGGSTQKRLEEDTTALIEEDVREGTFVATKAVTNGLLLLKQNGVLLITGYAGTGKSRVGRHVLHMFRTENKSFKCMKITLAEWDNMTNREEKKDNKEETIDNRADKVVLLLDDIFGETNCIYNGEKDTPILDKIYAYVCKGNIKVIITIRDTVKRQCQEMFDSHRLFKFNFIDLSSDMYLLSQEEKHTILMKYMNTVHQSDYIKSKGFVDRNGHLILKSNEVSNISRGNPVKGFPLVVYQFVHNDKYFKLGSKFFDRPTEAMLEEMNAIRRKGEDQRKFMIQYAVMVFTAINENCINPDDNSSVTEIPKIIDAIYGETIKMKKYNILDAVRELRGSHLINIPNQRSYRLHHPTLQESVILSFAQIDEENINKIIPLISWSFFLKMVKPELYKEKEGEVVLRVPSNSYELLAKRLVDFYKEDSEIYVLRRFIQNLCNTEIFQHEYSILLPCLLEAFEKEDDKDKHTENMIKSSEMDFLDRNILRRKNKDIFFAFLLKTSAELETQLDIYNFVLKTFSTIIKTSSNHVTIGFTKSTLISSLYVICSICKDVKYVKATLDMMEEHKIPVLLDQGIIPTNIDDIISIFIFREESDDETCVFLTSCIWKAYEVCNIPVLEFLLSKYVRNPFDINLFFKMIYKDERIRKIILLSRKRFLDSSSLLFEPLKWMIETFQDQELENPNLILRTACKFQMFDTVEYMASRCKTYDEMSCLQAFVDKYNFFVLGEIPFNQKLFDFLIKRIDITSKYLISVVKSVIKKENVPDYMFDAFLPVCIDNADILTLACEHGQFVLVNLIIESSHIEELDIQSALMAACRKCEVIFLNYHPKADDEVEKLKIVKYMVAKVGYEQFDFKALCQQACSSKRMKILEWFIQNIDPPRLDVYTIINSALVNKRSDILEHIIHKIEIESLDKWEVLKSVTDHYTAECSFTILKLVRTIWDSTHDKEVLQMGEIVDEAYERKYLELLMWIHDNCHPYISIDPKKVLMLACEDNRIDVAKWVLQTFEQTSLDIDGGNLFMIACSKTYEILQEQSIEMVKWILSNFQIKGCDFISGVLKLISDTMRKCNKTSNLIIYLLEKYFSFLNTDDIKEMINKSLEQKNYFLVNWFLKESGSCSFDKQMILNKACSDEEIETIKILSKYFYALDMTEAMIKACTSLSFVSYDILEEEEDYNADQSVACLGLLWNEVNKIGNDSIDIRTIVSTVCKEKKVKNNIMTWILLNLQLDQIPINDVLITCCQQSKIHHVKYIFHKVAIEQLDIRKAFVEACQAFPGDFQFQLQNRKPPCVEERWQKERNKPKYLMIVDSLFQMQSEKDSYLSLVQNEIIENKKFDLMLYFLQTGYCRNINMTDRLKEACRYGKCKLVQWIVVNVEHKELDIKSAFHEACDGVNYRVICYAEKQLENIKCLALMWHYIHDINMFEIDTVLNKMTDTSDSNSDDDLKTWLLYIKNINKRICQSPNALLNTEENINQQIQQVHDGQCCLEDATDNNDLNSRDEQDECLIPTKRLRLEREEQT</sequence>
<dbReference type="Pfam" id="PF13365">
    <property type="entry name" value="Trypsin_2"/>
    <property type="match status" value="1"/>
</dbReference>
<evidence type="ECO:0008006" key="5">
    <source>
        <dbReference type="Google" id="ProtNLM"/>
    </source>
</evidence>
<name>A0A8B6DXB8_MYTGA</name>
<accession>A0A8B6DXB8</accession>
<dbReference type="InterPro" id="IPR043504">
    <property type="entry name" value="Peptidase_S1_PA_chymotrypsin"/>
</dbReference>
<gene>
    <name evidence="3" type="ORF">MGAL_10B023396</name>
</gene>
<dbReference type="EMBL" id="UYJE01004150">
    <property type="protein sequence ID" value="VDI25472.1"/>
    <property type="molecule type" value="Genomic_DNA"/>
</dbReference>
<dbReference type="Pfam" id="PF18738">
    <property type="entry name" value="HEPN_DZIP3"/>
    <property type="match status" value="1"/>
</dbReference>
<dbReference type="InterPro" id="IPR049050">
    <property type="entry name" value="nSTAND3"/>
</dbReference>
<dbReference type="PANTHER" id="PTHR14389">
    <property type="entry name" value="SI:CH1073-475A24.1"/>
    <property type="match status" value="1"/>
</dbReference>
<dbReference type="InterPro" id="IPR009003">
    <property type="entry name" value="Peptidase_S1_PA"/>
</dbReference>
<protein>
    <recommendedName>
        <fullName evidence="5">DZIP3-like HEPN domain-containing protein</fullName>
    </recommendedName>
</protein>
<dbReference type="Proteomes" id="UP000596742">
    <property type="component" value="Unassembled WGS sequence"/>
</dbReference>
<dbReference type="Gene3D" id="3.40.50.300">
    <property type="entry name" value="P-loop containing nucleotide triphosphate hydrolases"/>
    <property type="match status" value="1"/>
</dbReference>
<evidence type="ECO:0000259" key="1">
    <source>
        <dbReference type="Pfam" id="PF18738"/>
    </source>
</evidence>
<proteinExistence type="predicted"/>
<dbReference type="InterPro" id="IPR041249">
    <property type="entry name" value="HEPN_DZIP3"/>
</dbReference>
<dbReference type="InterPro" id="IPR027417">
    <property type="entry name" value="P-loop_NTPase"/>
</dbReference>
<feature type="domain" description="DZIP3-like HEPN" evidence="1">
    <location>
        <begin position="38"/>
        <end position="159"/>
    </location>
</feature>
<dbReference type="OrthoDB" id="6149069at2759"/>
<evidence type="ECO:0000259" key="2">
    <source>
        <dbReference type="Pfam" id="PF20720"/>
    </source>
</evidence>
<reference evidence="3" key="1">
    <citation type="submission" date="2018-11" db="EMBL/GenBank/DDBJ databases">
        <authorList>
            <person name="Alioto T."/>
            <person name="Alioto T."/>
        </authorList>
    </citation>
    <scope>NUCLEOTIDE SEQUENCE</scope>
</reference>